<protein>
    <submittedName>
        <fullName evidence="3">Alpha/Beta hydrolase protein</fullName>
    </submittedName>
</protein>
<dbReference type="Gene3D" id="3.40.50.1820">
    <property type="entry name" value="alpha/beta hydrolase"/>
    <property type="match status" value="1"/>
</dbReference>
<dbReference type="Pfam" id="PF07859">
    <property type="entry name" value="Abhydrolase_3"/>
    <property type="match status" value="1"/>
</dbReference>
<keyword evidence="4" id="KW-1185">Reference proteome</keyword>
<dbReference type="InterPro" id="IPR013094">
    <property type="entry name" value="AB_hydrolase_3"/>
</dbReference>
<dbReference type="Proteomes" id="UP001221142">
    <property type="component" value="Unassembled WGS sequence"/>
</dbReference>
<proteinExistence type="predicted"/>
<dbReference type="EMBL" id="JARKIF010000033">
    <property type="protein sequence ID" value="KAJ7611193.1"/>
    <property type="molecule type" value="Genomic_DNA"/>
</dbReference>
<sequence>MGIARSISIFTAIACLPAAVLWKALTTAYAPYNKHRSMRRILGDSLYRYIITTSVALRLEAPVGSTLDVYTKWAGKTKIPVVVDELEDGAKLLWIGEKQLDNVILFVHGGGFAVPPRESSLAFWNHVRREMEKKGVQPGIVMLSYTLWPESTFPTPLKQIQHAVQFLLTSGVHPSRVQLAGDSAGGNMIMQLVLHTLHPHPSIDPFTLPSPIKAIHLFSPWVNLQADSPSYDSNDGIDYMPKAALVWQGSRILADVPPSSLHYVDSARAPESWFAGIQGVVDSILITAGECECMRDDILQLGALLQRHHGKVEVVVQPGGFHEDMFLDFDWGTEVGILTPLIVERLVEGFR</sequence>
<accession>A0AAD7F9V3</accession>
<evidence type="ECO:0000256" key="1">
    <source>
        <dbReference type="ARBA" id="ARBA00022801"/>
    </source>
</evidence>
<dbReference type="InterPro" id="IPR029058">
    <property type="entry name" value="AB_hydrolase_fold"/>
</dbReference>
<evidence type="ECO:0000313" key="3">
    <source>
        <dbReference type="EMBL" id="KAJ7611193.1"/>
    </source>
</evidence>
<dbReference type="GO" id="GO:0016787">
    <property type="term" value="F:hydrolase activity"/>
    <property type="evidence" value="ECO:0007669"/>
    <property type="project" value="UniProtKB-KW"/>
</dbReference>
<reference evidence="3" key="1">
    <citation type="submission" date="2023-03" db="EMBL/GenBank/DDBJ databases">
        <title>Massive genome expansion in bonnet fungi (Mycena s.s.) driven by repeated elements and novel gene families across ecological guilds.</title>
        <authorList>
            <consortium name="Lawrence Berkeley National Laboratory"/>
            <person name="Harder C.B."/>
            <person name="Miyauchi S."/>
            <person name="Viragh M."/>
            <person name="Kuo A."/>
            <person name="Thoen E."/>
            <person name="Andreopoulos B."/>
            <person name="Lu D."/>
            <person name="Skrede I."/>
            <person name="Drula E."/>
            <person name="Henrissat B."/>
            <person name="Morin E."/>
            <person name="Kohler A."/>
            <person name="Barry K."/>
            <person name="LaButti K."/>
            <person name="Morin E."/>
            <person name="Salamov A."/>
            <person name="Lipzen A."/>
            <person name="Mereny Z."/>
            <person name="Hegedus B."/>
            <person name="Baldrian P."/>
            <person name="Stursova M."/>
            <person name="Weitz H."/>
            <person name="Taylor A."/>
            <person name="Grigoriev I.V."/>
            <person name="Nagy L.G."/>
            <person name="Martin F."/>
            <person name="Kauserud H."/>
        </authorList>
    </citation>
    <scope>NUCLEOTIDE SEQUENCE</scope>
    <source>
        <strain evidence="3">9284</strain>
    </source>
</reference>
<name>A0AAD7F9V3_9AGAR</name>
<dbReference type="PANTHER" id="PTHR48081">
    <property type="entry name" value="AB HYDROLASE SUPERFAMILY PROTEIN C4A8.06C"/>
    <property type="match status" value="1"/>
</dbReference>
<dbReference type="PANTHER" id="PTHR48081:SF31">
    <property type="entry name" value="STERYL ACETYL HYDROLASE MUG81-RELATED"/>
    <property type="match status" value="1"/>
</dbReference>
<dbReference type="AlphaFoldDB" id="A0AAD7F9V3"/>
<keyword evidence="1 3" id="KW-0378">Hydrolase</keyword>
<evidence type="ECO:0000313" key="4">
    <source>
        <dbReference type="Proteomes" id="UP001221142"/>
    </source>
</evidence>
<comment type="caution">
    <text evidence="3">The sequence shown here is derived from an EMBL/GenBank/DDBJ whole genome shotgun (WGS) entry which is preliminary data.</text>
</comment>
<gene>
    <name evidence="3" type="ORF">FB45DRAFT_941242</name>
</gene>
<organism evidence="3 4">
    <name type="scientific">Roridomyces roridus</name>
    <dbReference type="NCBI Taxonomy" id="1738132"/>
    <lineage>
        <taxon>Eukaryota</taxon>
        <taxon>Fungi</taxon>
        <taxon>Dikarya</taxon>
        <taxon>Basidiomycota</taxon>
        <taxon>Agaricomycotina</taxon>
        <taxon>Agaricomycetes</taxon>
        <taxon>Agaricomycetidae</taxon>
        <taxon>Agaricales</taxon>
        <taxon>Marasmiineae</taxon>
        <taxon>Mycenaceae</taxon>
        <taxon>Roridomyces</taxon>
    </lineage>
</organism>
<dbReference type="SUPFAM" id="SSF53474">
    <property type="entry name" value="alpha/beta-Hydrolases"/>
    <property type="match status" value="1"/>
</dbReference>
<feature type="domain" description="Alpha/beta hydrolase fold-3" evidence="2">
    <location>
        <begin position="104"/>
        <end position="323"/>
    </location>
</feature>
<dbReference type="InterPro" id="IPR050300">
    <property type="entry name" value="GDXG_lipolytic_enzyme"/>
</dbReference>
<evidence type="ECO:0000259" key="2">
    <source>
        <dbReference type="Pfam" id="PF07859"/>
    </source>
</evidence>